<evidence type="ECO:0000313" key="2">
    <source>
        <dbReference type="EMBL" id="KAJ8943934.1"/>
    </source>
</evidence>
<sequence>MEGCGPTCEHPCGQQSAPGKTRKTCGKGKGLCPADIESRLKEYSDNTQNLVCCFPMRNIRKVVG</sequence>
<gene>
    <name evidence="2" type="ORF">NQ314_009598</name>
</gene>
<dbReference type="EMBL" id="JANEYF010002641">
    <property type="protein sequence ID" value="KAJ8943934.1"/>
    <property type="molecule type" value="Genomic_DNA"/>
</dbReference>
<organism evidence="2 3">
    <name type="scientific">Rhamnusium bicolor</name>
    <dbReference type="NCBI Taxonomy" id="1586634"/>
    <lineage>
        <taxon>Eukaryota</taxon>
        <taxon>Metazoa</taxon>
        <taxon>Ecdysozoa</taxon>
        <taxon>Arthropoda</taxon>
        <taxon>Hexapoda</taxon>
        <taxon>Insecta</taxon>
        <taxon>Pterygota</taxon>
        <taxon>Neoptera</taxon>
        <taxon>Endopterygota</taxon>
        <taxon>Coleoptera</taxon>
        <taxon>Polyphaga</taxon>
        <taxon>Cucujiformia</taxon>
        <taxon>Chrysomeloidea</taxon>
        <taxon>Cerambycidae</taxon>
        <taxon>Lepturinae</taxon>
        <taxon>Rhagiini</taxon>
        <taxon>Rhamnusium</taxon>
    </lineage>
</organism>
<dbReference type="AlphaFoldDB" id="A0AAV8XZL5"/>
<keyword evidence="3" id="KW-1185">Reference proteome</keyword>
<name>A0AAV8XZL5_9CUCU</name>
<comment type="caution">
    <text evidence="2">The sequence shown here is derived from an EMBL/GenBank/DDBJ whole genome shotgun (WGS) entry which is preliminary data.</text>
</comment>
<feature type="region of interest" description="Disordered" evidence="1">
    <location>
        <begin position="1"/>
        <end position="21"/>
    </location>
</feature>
<dbReference type="Proteomes" id="UP001162156">
    <property type="component" value="Unassembled WGS sequence"/>
</dbReference>
<protein>
    <submittedName>
        <fullName evidence="2">Uncharacterized protein</fullName>
    </submittedName>
</protein>
<reference evidence="2" key="1">
    <citation type="journal article" date="2023" name="Insect Mol. Biol.">
        <title>Genome sequencing provides insights into the evolution of gene families encoding plant cell wall-degrading enzymes in longhorned beetles.</title>
        <authorList>
            <person name="Shin N.R."/>
            <person name="Okamura Y."/>
            <person name="Kirsch R."/>
            <person name="Pauchet Y."/>
        </authorList>
    </citation>
    <scope>NUCLEOTIDE SEQUENCE</scope>
    <source>
        <strain evidence="2">RBIC_L_NR</strain>
    </source>
</reference>
<proteinExistence type="predicted"/>
<evidence type="ECO:0000256" key="1">
    <source>
        <dbReference type="SAM" id="MobiDB-lite"/>
    </source>
</evidence>
<evidence type="ECO:0000313" key="3">
    <source>
        <dbReference type="Proteomes" id="UP001162156"/>
    </source>
</evidence>
<accession>A0AAV8XZL5</accession>